<keyword evidence="13" id="KW-1185">Reference proteome</keyword>
<dbReference type="Gene3D" id="1.10.8.60">
    <property type="match status" value="1"/>
</dbReference>
<dbReference type="InterPro" id="IPR025943">
    <property type="entry name" value="Sigma_54_int_dom_ATP-bd_2"/>
</dbReference>
<dbReference type="PROSITE" id="PS50045">
    <property type="entry name" value="SIGMA54_INTERACT_4"/>
    <property type="match status" value="1"/>
</dbReference>
<dbReference type="PROSITE" id="PS50110">
    <property type="entry name" value="RESPONSE_REGULATORY"/>
    <property type="match status" value="1"/>
</dbReference>
<dbReference type="InterPro" id="IPR011006">
    <property type="entry name" value="CheY-like_superfamily"/>
</dbReference>
<keyword evidence="5 12" id="KW-0238">DNA-binding</keyword>
<dbReference type="PANTHER" id="PTHR32071:SF113">
    <property type="entry name" value="ALGINATE BIOSYNTHESIS TRANSCRIPTIONAL REGULATORY PROTEIN ALGB"/>
    <property type="match status" value="1"/>
</dbReference>
<dbReference type="CDD" id="cd00009">
    <property type="entry name" value="AAA"/>
    <property type="match status" value="1"/>
</dbReference>
<dbReference type="GO" id="GO:0006355">
    <property type="term" value="P:regulation of DNA-templated transcription"/>
    <property type="evidence" value="ECO:0007669"/>
    <property type="project" value="InterPro"/>
</dbReference>
<dbReference type="PANTHER" id="PTHR32071">
    <property type="entry name" value="TRANSCRIPTIONAL REGULATORY PROTEIN"/>
    <property type="match status" value="1"/>
</dbReference>
<evidence type="ECO:0000256" key="7">
    <source>
        <dbReference type="ARBA" id="ARBA00023163"/>
    </source>
</evidence>
<keyword evidence="6" id="KW-0010">Activator</keyword>
<evidence type="ECO:0000256" key="3">
    <source>
        <dbReference type="ARBA" id="ARBA00023012"/>
    </source>
</evidence>
<evidence type="ECO:0000256" key="6">
    <source>
        <dbReference type="ARBA" id="ARBA00023159"/>
    </source>
</evidence>
<protein>
    <submittedName>
        <fullName evidence="12">DNA-binding NtrC family response regulator</fullName>
    </submittedName>
</protein>
<feature type="compositionally biased region" description="Low complexity" evidence="9">
    <location>
        <begin position="405"/>
        <end position="422"/>
    </location>
</feature>
<dbReference type="RefSeq" id="WP_121938447.1">
    <property type="nucleotide sequence ID" value="NZ_REFR01000011.1"/>
</dbReference>
<dbReference type="SMART" id="SM00448">
    <property type="entry name" value="REC"/>
    <property type="match status" value="1"/>
</dbReference>
<evidence type="ECO:0000259" key="10">
    <source>
        <dbReference type="PROSITE" id="PS50045"/>
    </source>
</evidence>
<dbReference type="SUPFAM" id="SSF52172">
    <property type="entry name" value="CheY-like"/>
    <property type="match status" value="1"/>
</dbReference>
<dbReference type="Pfam" id="PF25601">
    <property type="entry name" value="AAA_lid_14"/>
    <property type="match status" value="1"/>
</dbReference>
<dbReference type="InterPro" id="IPR027417">
    <property type="entry name" value="P-loop_NTPase"/>
</dbReference>
<evidence type="ECO:0000313" key="13">
    <source>
        <dbReference type="Proteomes" id="UP000271227"/>
    </source>
</evidence>
<dbReference type="OrthoDB" id="9154941at2"/>
<dbReference type="InterPro" id="IPR002078">
    <property type="entry name" value="Sigma_54_int"/>
</dbReference>
<dbReference type="Proteomes" id="UP000271227">
    <property type="component" value="Unassembled WGS sequence"/>
</dbReference>
<dbReference type="SUPFAM" id="SSF52540">
    <property type="entry name" value="P-loop containing nucleoside triphosphate hydrolases"/>
    <property type="match status" value="1"/>
</dbReference>
<evidence type="ECO:0000256" key="9">
    <source>
        <dbReference type="SAM" id="MobiDB-lite"/>
    </source>
</evidence>
<dbReference type="Pfam" id="PF02954">
    <property type="entry name" value="HTH_8"/>
    <property type="match status" value="1"/>
</dbReference>
<reference evidence="12 13" key="1">
    <citation type="submission" date="2018-10" db="EMBL/GenBank/DDBJ databases">
        <title>Genomic Encyclopedia of Archaeal and Bacterial Type Strains, Phase II (KMG-II): from individual species to whole genera.</title>
        <authorList>
            <person name="Goeker M."/>
        </authorList>
    </citation>
    <scope>NUCLEOTIDE SEQUENCE [LARGE SCALE GENOMIC DNA]</scope>
    <source>
        <strain evidence="12 13">DSM 25217</strain>
    </source>
</reference>
<dbReference type="AlphaFoldDB" id="A0A3M0CFQ5"/>
<keyword evidence="1" id="KW-0547">Nucleotide-binding</keyword>
<comment type="caution">
    <text evidence="12">The sequence shown here is derived from an EMBL/GenBank/DDBJ whole genome shotgun (WGS) entry which is preliminary data.</text>
</comment>
<dbReference type="GO" id="GO:0005524">
    <property type="term" value="F:ATP binding"/>
    <property type="evidence" value="ECO:0007669"/>
    <property type="project" value="UniProtKB-KW"/>
</dbReference>
<evidence type="ECO:0000256" key="1">
    <source>
        <dbReference type="ARBA" id="ARBA00022741"/>
    </source>
</evidence>
<dbReference type="InParanoid" id="A0A3M0CFQ5"/>
<dbReference type="Pfam" id="PF00158">
    <property type="entry name" value="Sigma54_activat"/>
    <property type="match status" value="1"/>
</dbReference>
<dbReference type="PROSITE" id="PS00688">
    <property type="entry name" value="SIGMA54_INTERACT_3"/>
    <property type="match status" value="1"/>
</dbReference>
<evidence type="ECO:0000259" key="11">
    <source>
        <dbReference type="PROSITE" id="PS50110"/>
    </source>
</evidence>
<dbReference type="InterPro" id="IPR025944">
    <property type="entry name" value="Sigma_54_int_dom_CS"/>
</dbReference>
<feature type="modified residue" description="4-aspartylphosphate" evidence="8">
    <location>
        <position position="54"/>
    </location>
</feature>
<keyword evidence="2" id="KW-0067">ATP-binding</keyword>
<evidence type="ECO:0000256" key="5">
    <source>
        <dbReference type="ARBA" id="ARBA00023125"/>
    </source>
</evidence>
<dbReference type="SUPFAM" id="SSF46689">
    <property type="entry name" value="Homeodomain-like"/>
    <property type="match status" value="1"/>
</dbReference>
<dbReference type="GO" id="GO:0000160">
    <property type="term" value="P:phosphorelay signal transduction system"/>
    <property type="evidence" value="ECO:0007669"/>
    <property type="project" value="UniProtKB-KW"/>
</dbReference>
<dbReference type="InterPro" id="IPR002197">
    <property type="entry name" value="HTH_Fis"/>
</dbReference>
<dbReference type="InterPro" id="IPR009057">
    <property type="entry name" value="Homeodomain-like_sf"/>
</dbReference>
<evidence type="ECO:0000256" key="4">
    <source>
        <dbReference type="ARBA" id="ARBA00023015"/>
    </source>
</evidence>
<keyword evidence="4" id="KW-0805">Transcription regulation</keyword>
<keyword evidence="7" id="KW-0804">Transcription</keyword>
<feature type="domain" description="Response regulatory" evidence="11">
    <location>
        <begin position="5"/>
        <end position="124"/>
    </location>
</feature>
<dbReference type="SMART" id="SM00382">
    <property type="entry name" value="AAA"/>
    <property type="match status" value="1"/>
</dbReference>
<dbReference type="Gene3D" id="3.40.50.2300">
    <property type="match status" value="1"/>
</dbReference>
<dbReference type="Pfam" id="PF00072">
    <property type="entry name" value="Response_reg"/>
    <property type="match status" value="1"/>
</dbReference>
<name>A0A3M0CFQ5_9PROT</name>
<dbReference type="FunFam" id="3.40.50.300:FF:000006">
    <property type="entry name" value="DNA-binding transcriptional regulator NtrC"/>
    <property type="match status" value="1"/>
</dbReference>
<dbReference type="PROSITE" id="PS00676">
    <property type="entry name" value="SIGMA54_INTERACT_2"/>
    <property type="match status" value="1"/>
</dbReference>
<proteinExistence type="predicted"/>
<dbReference type="InterPro" id="IPR001789">
    <property type="entry name" value="Sig_transdc_resp-reg_receiver"/>
</dbReference>
<dbReference type="Gene3D" id="1.10.10.60">
    <property type="entry name" value="Homeodomain-like"/>
    <property type="match status" value="1"/>
</dbReference>
<keyword evidence="8" id="KW-0597">Phosphoprotein</keyword>
<accession>A0A3M0CFQ5</accession>
<evidence type="ECO:0000256" key="8">
    <source>
        <dbReference type="PROSITE-ProRule" id="PRU00169"/>
    </source>
</evidence>
<dbReference type="EMBL" id="REFR01000011">
    <property type="protein sequence ID" value="RMB07647.1"/>
    <property type="molecule type" value="Genomic_DNA"/>
</dbReference>
<evidence type="ECO:0000313" key="12">
    <source>
        <dbReference type="EMBL" id="RMB07647.1"/>
    </source>
</evidence>
<dbReference type="PRINTS" id="PR01590">
    <property type="entry name" value="HTHFIS"/>
</dbReference>
<dbReference type="GO" id="GO:0043565">
    <property type="term" value="F:sequence-specific DNA binding"/>
    <property type="evidence" value="ECO:0007669"/>
    <property type="project" value="InterPro"/>
</dbReference>
<gene>
    <name evidence="12" type="ORF">BXY39_1733</name>
</gene>
<keyword evidence="3" id="KW-0902">Two-component regulatory system</keyword>
<dbReference type="InterPro" id="IPR058031">
    <property type="entry name" value="AAA_lid_NorR"/>
</dbReference>
<feature type="region of interest" description="Disordered" evidence="9">
    <location>
        <begin position="398"/>
        <end position="432"/>
    </location>
</feature>
<dbReference type="Gene3D" id="3.40.50.300">
    <property type="entry name" value="P-loop containing nucleotide triphosphate hydrolases"/>
    <property type="match status" value="1"/>
</dbReference>
<dbReference type="InterPro" id="IPR003593">
    <property type="entry name" value="AAA+_ATPase"/>
</dbReference>
<organism evidence="12 13">
    <name type="scientific">Eilatimonas milleporae</name>
    <dbReference type="NCBI Taxonomy" id="911205"/>
    <lineage>
        <taxon>Bacteria</taxon>
        <taxon>Pseudomonadati</taxon>
        <taxon>Pseudomonadota</taxon>
        <taxon>Alphaproteobacteria</taxon>
        <taxon>Kordiimonadales</taxon>
        <taxon>Kordiimonadaceae</taxon>
        <taxon>Eilatimonas</taxon>
    </lineage>
</organism>
<sequence>MAAGNILIVDDDEDILTAGKLLLKRHFDRVVTCNRPEHIPDLLADRTFDAILLDMNFGPGESTGRQGLAWLDRIMTIDPRAVVVLITAHGGVDMAVEAMKRGATDFITKPWQNEKVVATLSAGVKLGQSRSEADTLKKANKVLARTPEQPIIFDNPAMAGVMDMVERAAPTDAGVLLLGENGTGKELVARAIHARSLRAGSVFMNVDLGALSESLFESELFGHKKGAFTDAREDRTGLIEAASGGTLFLDEVGNLAPHLQAKLLTVLEQRQITPVGATRAVRVDVRVIAATNLPRERLADETVFRQDLLFRLNTVEIDLPPLRDRAGDIPLLSRHYAGFFARKYQRPAVTVSAAALDVLSAYAWPGNVRELRHAIERAVILSSGDVLRPQDFALSSPSVTPKLTPAGAPAAPGGDMDSAADGTGQDGAGLPADLNLGRLEKTAIATALRKHRYNISHAAKDLGVTRAALYRRMEKYGL</sequence>
<evidence type="ECO:0000256" key="2">
    <source>
        <dbReference type="ARBA" id="ARBA00022840"/>
    </source>
</evidence>
<feature type="domain" description="Sigma-54 factor interaction" evidence="10">
    <location>
        <begin position="151"/>
        <end position="380"/>
    </location>
</feature>